<dbReference type="AlphaFoldDB" id="A0A0R1W8B3"/>
<evidence type="ECO:0000259" key="14">
    <source>
        <dbReference type="PROSITE" id="PS50862"/>
    </source>
</evidence>
<evidence type="ECO:0000256" key="5">
    <source>
        <dbReference type="ARBA" id="ARBA00022598"/>
    </source>
</evidence>
<dbReference type="InterPro" id="IPR004529">
    <property type="entry name" value="Phe-tRNA-synth_IIc_asu"/>
</dbReference>
<dbReference type="InterPro" id="IPR002319">
    <property type="entry name" value="Phenylalanyl-tRNA_Synthase"/>
</dbReference>
<accession>A0A0R1W8B3</accession>
<dbReference type="InterPro" id="IPR006195">
    <property type="entry name" value="aa-tRNA-synth_II"/>
</dbReference>
<dbReference type="GO" id="GO:0000287">
    <property type="term" value="F:magnesium ion binding"/>
    <property type="evidence" value="ECO:0007669"/>
    <property type="project" value="UniProtKB-UniRule"/>
</dbReference>
<dbReference type="PATRIC" id="fig|1423735.3.peg.1066"/>
<organism evidence="15 16">
    <name type="scientific">Lapidilactobacillus concavus DSM 17758</name>
    <dbReference type="NCBI Taxonomy" id="1423735"/>
    <lineage>
        <taxon>Bacteria</taxon>
        <taxon>Bacillati</taxon>
        <taxon>Bacillota</taxon>
        <taxon>Bacilli</taxon>
        <taxon>Lactobacillales</taxon>
        <taxon>Lactobacillaceae</taxon>
        <taxon>Lapidilactobacillus</taxon>
    </lineage>
</organism>
<dbReference type="GO" id="GO:0006432">
    <property type="term" value="P:phenylalanyl-tRNA aminoacylation"/>
    <property type="evidence" value="ECO:0007669"/>
    <property type="project" value="UniProtKB-UniRule"/>
</dbReference>
<keyword evidence="10 13" id="KW-0648">Protein biosynthesis</keyword>
<reference evidence="15 16" key="1">
    <citation type="journal article" date="2015" name="Genome Announc.">
        <title>Expanding the biotechnology potential of lactobacilli through comparative genomics of 213 strains and associated genera.</title>
        <authorList>
            <person name="Sun Z."/>
            <person name="Harris H.M."/>
            <person name="McCann A."/>
            <person name="Guo C."/>
            <person name="Argimon S."/>
            <person name="Zhang W."/>
            <person name="Yang X."/>
            <person name="Jeffery I.B."/>
            <person name="Cooney J.C."/>
            <person name="Kagawa T.F."/>
            <person name="Liu W."/>
            <person name="Song Y."/>
            <person name="Salvetti E."/>
            <person name="Wrobel A."/>
            <person name="Rasinkangas P."/>
            <person name="Parkhill J."/>
            <person name="Rea M.C."/>
            <person name="O'Sullivan O."/>
            <person name="Ritari J."/>
            <person name="Douillard F.P."/>
            <person name="Paul Ross R."/>
            <person name="Yang R."/>
            <person name="Briner A.E."/>
            <person name="Felis G.E."/>
            <person name="de Vos W.M."/>
            <person name="Barrangou R."/>
            <person name="Klaenhammer T.R."/>
            <person name="Caufield P.W."/>
            <person name="Cui Y."/>
            <person name="Zhang H."/>
            <person name="O'Toole P.W."/>
        </authorList>
    </citation>
    <scope>NUCLEOTIDE SEQUENCE [LARGE SCALE GENOMIC DNA]</scope>
    <source>
        <strain evidence="15 16">DSM 17758</strain>
    </source>
</reference>
<dbReference type="PANTHER" id="PTHR11538">
    <property type="entry name" value="PHENYLALANYL-TRNA SYNTHETASE"/>
    <property type="match status" value="1"/>
</dbReference>
<gene>
    <name evidence="13" type="primary">pheS</name>
    <name evidence="15" type="ORF">FC15_GL001024</name>
</gene>
<dbReference type="InterPro" id="IPR010978">
    <property type="entry name" value="tRNA-bd_arm"/>
</dbReference>
<dbReference type="SUPFAM" id="SSF55681">
    <property type="entry name" value="Class II aaRS and biotin synthetases"/>
    <property type="match status" value="1"/>
</dbReference>
<dbReference type="GO" id="GO:0005737">
    <property type="term" value="C:cytoplasm"/>
    <property type="evidence" value="ECO:0007669"/>
    <property type="project" value="UniProtKB-SubCell"/>
</dbReference>
<evidence type="ECO:0000313" key="16">
    <source>
        <dbReference type="Proteomes" id="UP000051315"/>
    </source>
</evidence>
<dbReference type="HAMAP" id="MF_00281">
    <property type="entry name" value="Phe_tRNA_synth_alpha1"/>
    <property type="match status" value="1"/>
</dbReference>
<keyword evidence="11 13" id="KW-0030">Aminoacyl-tRNA synthetase</keyword>
<dbReference type="FunFam" id="3.30.930.10:FF:000003">
    <property type="entry name" value="Phenylalanine--tRNA ligase alpha subunit"/>
    <property type="match status" value="1"/>
</dbReference>
<evidence type="ECO:0000256" key="12">
    <source>
        <dbReference type="ARBA" id="ARBA00049255"/>
    </source>
</evidence>
<comment type="subcellular location">
    <subcellularLocation>
        <location evidence="1 13">Cytoplasm</location>
    </subcellularLocation>
</comment>
<dbReference type="EC" id="6.1.1.20" evidence="13"/>
<dbReference type="GO" id="GO:0004826">
    <property type="term" value="F:phenylalanine-tRNA ligase activity"/>
    <property type="evidence" value="ECO:0007669"/>
    <property type="project" value="UniProtKB-UniRule"/>
</dbReference>
<dbReference type="GO" id="GO:0140096">
    <property type="term" value="F:catalytic activity, acting on a protein"/>
    <property type="evidence" value="ECO:0007669"/>
    <property type="project" value="UniProtKB-ARBA"/>
</dbReference>
<evidence type="ECO:0000256" key="13">
    <source>
        <dbReference type="HAMAP-Rule" id="MF_00281"/>
    </source>
</evidence>
<name>A0A0R1W8B3_9LACO</name>
<dbReference type="PROSITE" id="PS50862">
    <property type="entry name" value="AA_TRNA_LIGASE_II"/>
    <property type="match status" value="1"/>
</dbReference>
<sequence>MWAGFFYALKRQNSQSMEGYQMGLKQQLEQLKAQGLEQIQNVKDAQELNQIRVKLLGKKGPITEVLRGMKDLSVDERPKVGAFANEIKQEIAGAIEKQVQVMDQLALQQRLKHETIDVTLPGRPVKTGTPHILNQMIDDLEDLFVGLGYEVIDGPEVETDHYNFEMMNIPKNHPARDMQDTFYITNELLMRTHTSPNQARTLESHDFSKGPLKMISPGRVYRRDTDDATHSHQFHQIEGLVIDKHVTMADLKGTLEVVARHVFGNERQIRLRPSYFPFTEPSIEVDISCFACGGEGCSVCKYTGWIEVLGAGMVHPNVLKSAGVDPEVYGGFAFGLGPDRFAMLKYGINDIREFYQNDLRFLQQFQQEVK</sequence>
<dbReference type="GO" id="GO:0016740">
    <property type="term" value="F:transferase activity"/>
    <property type="evidence" value="ECO:0007669"/>
    <property type="project" value="UniProtKB-ARBA"/>
</dbReference>
<dbReference type="STRING" id="1423735.FC15_GL001024"/>
<evidence type="ECO:0000313" key="15">
    <source>
        <dbReference type="EMBL" id="KRM13853.1"/>
    </source>
</evidence>
<evidence type="ECO:0000256" key="8">
    <source>
        <dbReference type="ARBA" id="ARBA00022840"/>
    </source>
</evidence>
<dbReference type="InterPro" id="IPR022911">
    <property type="entry name" value="Phe_tRNA_ligase_alpha1_bac"/>
</dbReference>
<dbReference type="InterPro" id="IPR004188">
    <property type="entry name" value="Phe-tRNA_ligase_II_N"/>
</dbReference>
<dbReference type="GO" id="GO:0005524">
    <property type="term" value="F:ATP binding"/>
    <property type="evidence" value="ECO:0007669"/>
    <property type="project" value="UniProtKB-UniRule"/>
</dbReference>
<keyword evidence="7 13" id="KW-0547">Nucleotide-binding</keyword>
<dbReference type="PANTHER" id="PTHR11538:SF41">
    <property type="entry name" value="PHENYLALANINE--TRNA LIGASE, MITOCHONDRIAL"/>
    <property type="match status" value="1"/>
</dbReference>
<keyword evidence="8 13" id="KW-0067">ATP-binding</keyword>
<dbReference type="Proteomes" id="UP000051315">
    <property type="component" value="Unassembled WGS sequence"/>
</dbReference>
<dbReference type="EMBL" id="AZFX01000003">
    <property type="protein sequence ID" value="KRM13853.1"/>
    <property type="molecule type" value="Genomic_DNA"/>
</dbReference>
<evidence type="ECO:0000256" key="6">
    <source>
        <dbReference type="ARBA" id="ARBA00022723"/>
    </source>
</evidence>
<dbReference type="Gene3D" id="3.30.930.10">
    <property type="entry name" value="Bira Bifunctional Protein, Domain 2"/>
    <property type="match status" value="1"/>
</dbReference>
<comment type="subunit">
    <text evidence="3 13">Tetramer of two alpha and two beta subunits.</text>
</comment>
<dbReference type="Pfam" id="PF01409">
    <property type="entry name" value="tRNA-synt_2d"/>
    <property type="match status" value="1"/>
</dbReference>
<comment type="cofactor">
    <cofactor evidence="13">
        <name>Mg(2+)</name>
        <dbReference type="ChEBI" id="CHEBI:18420"/>
    </cofactor>
    <text evidence="13">Binds 2 magnesium ions per tetramer.</text>
</comment>
<proteinExistence type="inferred from homology"/>
<evidence type="ECO:0000256" key="9">
    <source>
        <dbReference type="ARBA" id="ARBA00022842"/>
    </source>
</evidence>
<evidence type="ECO:0000256" key="1">
    <source>
        <dbReference type="ARBA" id="ARBA00004496"/>
    </source>
</evidence>
<comment type="similarity">
    <text evidence="2 13">Belongs to the class-II aminoacyl-tRNA synthetase family. Phe-tRNA synthetase alpha subunit type 1 subfamily.</text>
</comment>
<comment type="catalytic activity">
    <reaction evidence="12 13">
        <text>tRNA(Phe) + L-phenylalanine + ATP = L-phenylalanyl-tRNA(Phe) + AMP + diphosphate + H(+)</text>
        <dbReference type="Rhea" id="RHEA:19413"/>
        <dbReference type="Rhea" id="RHEA-COMP:9668"/>
        <dbReference type="Rhea" id="RHEA-COMP:9699"/>
        <dbReference type="ChEBI" id="CHEBI:15378"/>
        <dbReference type="ChEBI" id="CHEBI:30616"/>
        <dbReference type="ChEBI" id="CHEBI:33019"/>
        <dbReference type="ChEBI" id="CHEBI:58095"/>
        <dbReference type="ChEBI" id="CHEBI:78442"/>
        <dbReference type="ChEBI" id="CHEBI:78531"/>
        <dbReference type="ChEBI" id="CHEBI:456215"/>
        <dbReference type="EC" id="6.1.1.20"/>
    </reaction>
</comment>
<evidence type="ECO:0000256" key="10">
    <source>
        <dbReference type="ARBA" id="ARBA00022917"/>
    </source>
</evidence>
<dbReference type="Pfam" id="PF02912">
    <property type="entry name" value="Phe_tRNA-synt_N"/>
    <property type="match status" value="1"/>
</dbReference>
<dbReference type="NCBIfam" id="TIGR00468">
    <property type="entry name" value="pheS"/>
    <property type="match status" value="1"/>
</dbReference>
<dbReference type="SUPFAM" id="SSF46589">
    <property type="entry name" value="tRNA-binding arm"/>
    <property type="match status" value="1"/>
</dbReference>
<comment type="caution">
    <text evidence="15">The sequence shown here is derived from an EMBL/GenBank/DDBJ whole genome shotgun (WGS) entry which is preliminary data.</text>
</comment>
<feature type="binding site" evidence="13">
    <location>
        <position position="280"/>
    </location>
    <ligand>
        <name>Mg(2+)</name>
        <dbReference type="ChEBI" id="CHEBI:18420"/>
        <note>shared with beta subunit</note>
    </ligand>
</feature>
<keyword evidence="16" id="KW-1185">Reference proteome</keyword>
<evidence type="ECO:0000256" key="11">
    <source>
        <dbReference type="ARBA" id="ARBA00023146"/>
    </source>
</evidence>
<evidence type="ECO:0000256" key="7">
    <source>
        <dbReference type="ARBA" id="ARBA00022741"/>
    </source>
</evidence>
<feature type="domain" description="Aminoacyl-transfer RNA synthetases class-II family profile" evidence="14">
    <location>
        <begin position="140"/>
        <end position="344"/>
    </location>
</feature>
<evidence type="ECO:0000256" key="2">
    <source>
        <dbReference type="ARBA" id="ARBA00010207"/>
    </source>
</evidence>
<dbReference type="InterPro" id="IPR045864">
    <property type="entry name" value="aa-tRNA-synth_II/BPL/LPL"/>
</dbReference>
<keyword evidence="9 13" id="KW-0460">Magnesium</keyword>
<protein>
    <recommendedName>
        <fullName evidence="13">Phenylalanine--tRNA ligase alpha subunit</fullName>
        <ecNumber evidence="13">6.1.1.20</ecNumber>
    </recommendedName>
    <alternativeName>
        <fullName evidence="13">Phenylalanyl-tRNA synthetase alpha subunit</fullName>
        <shortName evidence="13">PheRS</shortName>
    </alternativeName>
</protein>
<keyword evidence="5 13" id="KW-0436">Ligase</keyword>
<evidence type="ECO:0000256" key="3">
    <source>
        <dbReference type="ARBA" id="ARBA00011209"/>
    </source>
</evidence>
<keyword evidence="4 13" id="KW-0963">Cytoplasm</keyword>
<evidence type="ECO:0000256" key="4">
    <source>
        <dbReference type="ARBA" id="ARBA00022490"/>
    </source>
</evidence>
<dbReference type="GO" id="GO:0000049">
    <property type="term" value="F:tRNA binding"/>
    <property type="evidence" value="ECO:0007669"/>
    <property type="project" value="InterPro"/>
</dbReference>
<keyword evidence="6 13" id="KW-0479">Metal-binding</keyword>
<dbReference type="CDD" id="cd00496">
    <property type="entry name" value="PheRS_alpha_core"/>
    <property type="match status" value="1"/>
</dbReference>